<dbReference type="FunFam" id="3.40.50.300:FF:000587">
    <property type="entry name" value="von Willebrand factor A domain containing 8"/>
    <property type="match status" value="1"/>
</dbReference>
<dbReference type="Gene3D" id="3.40.50.300">
    <property type="entry name" value="P-loop containing nucleotide triphosphate hydrolases"/>
    <property type="match status" value="1"/>
</dbReference>
<accession>A0AAV8ZAG7</accession>
<dbReference type="GO" id="GO:0005524">
    <property type="term" value="F:ATP binding"/>
    <property type="evidence" value="ECO:0007669"/>
    <property type="project" value="InterPro"/>
</dbReference>
<evidence type="ECO:0000313" key="2">
    <source>
        <dbReference type="EMBL" id="KAJ8960606.1"/>
    </source>
</evidence>
<dbReference type="Proteomes" id="UP001162162">
    <property type="component" value="Unassembled WGS sequence"/>
</dbReference>
<organism evidence="2 3">
    <name type="scientific">Aromia moschata</name>
    <dbReference type="NCBI Taxonomy" id="1265417"/>
    <lineage>
        <taxon>Eukaryota</taxon>
        <taxon>Metazoa</taxon>
        <taxon>Ecdysozoa</taxon>
        <taxon>Arthropoda</taxon>
        <taxon>Hexapoda</taxon>
        <taxon>Insecta</taxon>
        <taxon>Pterygota</taxon>
        <taxon>Neoptera</taxon>
        <taxon>Endopterygota</taxon>
        <taxon>Coleoptera</taxon>
        <taxon>Polyphaga</taxon>
        <taxon>Cucujiformia</taxon>
        <taxon>Chrysomeloidea</taxon>
        <taxon>Cerambycidae</taxon>
        <taxon>Cerambycinae</taxon>
        <taxon>Callichromatini</taxon>
        <taxon>Aromia</taxon>
    </lineage>
</organism>
<dbReference type="GO" id="GO:0016887">
    <property type="term" value="F:ATP hydrolysis activity"/>
    <property type="evidence" value="ECO:0007669"/>
    <property type="project" value="InterPro"/>
</dbReference>
<dbReference type="AlphaFoldDB" id="A0AAV8ZAG7"/>
<proteinExistence type="predicted"/>
<comment type="caution">
    <text evidence="2">The sequence shown here is derived from an EMBL/GenBank/DDBJ whole genome shotgun (WGS) entry which is preliminary data.</text>
</comment>
<feature type="domain" description="ATPase dynein-related AAA" evidence="1">
    <location>
        <begin position="86"/>
        <end position="237"/>
    </location>
</feature>
<protein>
    <recommendedName>
        <fullName evidence="1">ATPase dynein-related AAA domain-containing protein</fullName>
    </recommendedName>
</protein>
<dbReference type="EMBL" id="JAPWTK010000008">
    <property type="protein sequence ID" value="KAJ8960606.1"/>
    <property type="molecule type" value="Genomic_DNA"/>
</dbReference>
<keyword evidence="3" id="KW-1185">Reference proteome</keyword>
<evidence type="ECO:0000313" key="3">
    <source>
        <dbReference type="Proteomes" id="UP001162162"/>
    </source>
</evidence>
<sequence>MVFSRVGCARIKILKSIFKSYSPVICDKPRFYVTQQNVVAIGEISKETTEAKHPEYVPINYYRDDNPHGTLLHLKWMLQKDILGHDIFLLGPPGSRKRNIAMQYLELTNREHEYVALSRDTTESDIKQRREILQGTAKYFDQNVVRAATKGRVLILEGIEKAERNVLPVLNNLLENREMHLEDGRLLIPASRYDDLLKEHGEEELGKWKLVRVNDNFRVIALGLPVPKYRGNPLDPPCGPDFKLETSTSTAIR</sequence>
<reference evidence="2" key="1">
    <citation type="journal article" date="2023" name="Insect Mol. Biol.">
        <title>Genome sequencing provides insights into the evolution of gene families encoding plant cell wall-degrading enzymes in longhorned beetles.</title>
        <authorList>
            <person name="Shin N.R."/>
            <person name="Okamura Y."/>
            <person name="Kirsch R."/>
            <person name="Pauchet Y."/>
        </authorList>
    </citation>
    <scope>NUCLEOTIDE SEQUENCE</scope>
    <source>
        <strain evidence="2">AMC_N1</strain>
    </source>
</reference>
<dbReference type="InterPro" id="IPR011704">
    <property type="entry name" value="ATPase_dyneun-rel_AAA"/>
</dbReference>
<dbReference type="PANTHER" id="PTHR21610:SF9">
    <property type="entry name" value="VON WILLEBRAND FACTOR A DOMAIN-CONTAINING PROTEIN 8"/>
    <property type="match status" value="1"/>
</dbReference>
<dbReference type="GO" id="GO:0005737">
    <property type="term" value="C:cytoplasm"/>
    <property type="evidence" value="ECO:0007669"/>
    <property type="project" value="TreeGrafter"/>
</dbReference>
<gene>
    <name evidence="2" type="ORF">NQ318_013898</name>
</gene>
<dbReference type="PANTHER" id="PTHR21610">
    <property type="entry name" value="VON WILLEBRAND FACTOR A DOMAIN-CONTAINING PROTEIN 8"/>
    <property type="match status" value="1"/>
</dbReference>
<dbReference type="InterPro" id="IPR027417">
    <property type="entry name" value="P-loop_NTPase"/>
</dbReference>
<evidence type="ECO:0000259" key="1">
    <source>
        <dbReference type="Pfam" id="PF07728"/>
    </source>
</evidence>
<name>A0AAV8ZAG7_9CUCU</name>
<dbReference type="Pfam" id="PF07728">
    <property type="entry name" value="AAA_5"/>
    <property type="match status" value="1"/>
</dbReference>
<dbReference type="SUPFAM" id="SSF52540">
    <property type="entry name" value="P-loop containing nucleoside triphosphate hydrolases"/>
    <property type="match status" value="1"/>
</dbReference>
<dbReference type="InterPro" id="IPR039891">
    <property type="entry name" value="VWA8"/>
</dbReference>